<dbReference type="UniPathway" id="UPA00077">
    <property type="reaction ID" value="UER00155"/>
</dbReference>
<evidence type="ECO:0000256" key="9">
    <source>
        <dbReference type="ARBA" id="ARBA00022909"/>
    </source>
</evidence>
<evidence type="ECO:0000256" key="6">
    <source>
        <dbReference type="ARBA" id="ARBA00022741"/>
    </source>
</evidence>
<evidence type="ECO:0000256" key="12">
    <source>
        <dbReference type="ARBA" id="ARBA00033413"/>
    </source>
</evidence>
<dbReference type="NCBIfam" id="TIGR01498">
    <property type="entry name" value="folK"/>
    <property type="match status" value="1"/>
</dbReference>
<evidence type="ECO:0000313" key="14">
    <source>
        <dbReference type="EMBL" id="GHM59503.1"/>
    </source>
</evidence>
<dbReference type="Proteomes" id="UP000637906">
    <property type="component" value="Unassembled WGS sequence"/>
</dbReference>
<evidence type="ECO:0000256" key="10">
    <source>
        <dbReference type="ARBA" id="ARBA00029409"/>
    </source>
</evidence>
<dbReference type="EMBL" id="BNGU01000016">
    <property type="protein sequence ID" value="GHM59503.1"/>
    <property type="molecule type" value="Genomic_DNA"/>
</dbReference>
<keyword evidence="9" id="KW-0289">Folate biosynthesis</keyword>
<dbReference type="InterPro" id="IPR000550">
    <property type="entry name" value="Hppk"/>
</dbReference>
<evidence type="ECO:0000256" key="5">
    <source>
        <dbReference type="ARBA" id="ARBA00022679"/>
    </source>
</evidence>
<reference evidence="14 15" key="1">
    <citation type="journal article" date="2021" name="Microb. Ecol.">
        <title>Candidatus Mesenet longicola: Novel Endosymbionts of Brontispa longissima that Induce Cytoplasmic Incompatibility.</title>
        <authorList>
            <person name="Takano S."/>
            <person name="Gotoh Y."/>
            <person name="Hayashi T."/>
        </authorList>
    </citation>
    <scope>NUCLEOTIDE SEQUENCE [LARGE SCALE GENOMIC DNA]</scope>
    <source>
        <strain evidence="14">L5</strain>
    </source>
</reference>
<dbReference type="CDD" id="cd00483">
    <property type="entry name" value="HPPK"/>
    <property type="match status" value="1"/>
</dbReference>
<dbReference type="AlphaFoldDB" id="A0A8J3HQ07"/>
<dbReference type="GO" id="GO:0016301">
    <property type="term" value="F:kinase activity"/>
    <property type="evidence" value="ECO:0007669"/>
    <property type="project" value="UniProtKB-KW"/>
</dbReference>
<comment type="caution">
    <text evidence="14">The sequence shown here is derived from an EMBL/GenBank/DDBJ whole genome shotgun (WGS) entry which is preliminary data.</text>
</comment>
<keyword evidence="6" id="KW-0547">Nucleotide-binding</keyword>
<dbReference type="PANTHER" id="PTHR43071:SF1">
    <property type="entry name" value="2-AMINO-4-HYDROXY-6-HYDROXYMETHYLDIHYDROPTERIDINE PYROPHOSPHOKINASE"/>
    <property type="match status" value="1"/>
</dbReference>
<accession>A0A8J3HQ07</accession>
<keyword evidence="8" id="KW-0067">ATP-binding</keyword>
<organism evidence="14 15">
    <name type="scientific">Candidatus Mesenet longicola</name>
    <dbReference type="NCBI Taxonomy" id="1892558"/>
    <lineage>
        <taxon>Bacteria</taxon>
        <taxon>Pseudomonadati</taxon>
        <taxon>Pseudomonadota</taxon>
        <taxon>Alphaproteobacteria</taxon>
        <taxon>Rickettsiales</taxon>
        <taxon>Anaplasmataceae</taxon>
        <taxon>Candidatus Mesenet</taxon>
    </lineage>
</organism>
<evidence type="ECO:0000259" key="13">
    <source>
        <dbReference type="Pfam" id="PF01288"/>
    </source>
</evidence>
<dbReference type="PANTHER" id="PTHR43071">
    <property type="entry name" value="2-AMINO-4-HYDROXY-6-HYDROXYMETHYLDIHYDROPTERIDINE PYROPHOSPHOKINASE"/>
    <property type="match status" value="1"/>
</dbReference>
<keyword evidence="7" id="KW-0418">Kinase</keyword>
<dbReference type="GO" id="GO:0005524">
    <property type="term" value="F:ATP binding"/>
    <property type="evidence" value="ECO:0007669"/>
    <property type="project" value="UniProtKB-KW"/>
</dbReference>
<evidence type="ECO:0000256" key="4">
    <source>
        <dbReference type="ARBA" id="ARBA00016218"/>
    </source>
</evidence>
<comment type="function">
    <text evidence="10">Catalyzes the transfer of pyrophosphate from adenosine triphosphate (ATP) to 6-hydroxymethyl-7,8-dihydropterin, an enzymatic step in folate biosynthesis pathway.</text>
</comment>
<dbReference type="InterPro" id="IPR035907">
    <property type="entry name" value="Hppk_sf"/>
</dbReference>
<gene>
    <name evidence="14" type="primary">folK</name>
    <name evidence="14" type="ORF">sL5_04960</name>
</gene>
<dbReference type="GO" id="GO:0003848">
    <property type="term" value="F:2-amino-4-hydroxy-6-hydroxymethyldihydropteridine diphosphokinase activity"/>
    <property type="evidence" value="ECO:0007669"/>
    <property type="project" value="UniProtKB-EC"/>
</dbReference>
<protein>
    <recommendedName>
        <fullName evidence="4">2-amino-4-hydroxy-6-hydroxymethyldihydropteridine pyrophosphokinase</fullName>
        <ecNumber evidence="3">2.7.6.3</ecNumber>
    </recommendedName>
    <alternativeName>
        <fullName evidence="11">6-hydroxymethyl-7,8-dihydropterin pyrophosphokinase</fullName>
    </alternativeName>
    <alternativeName>
        <fullName evidence="12">7,8-dihydro-6-hydroxymethylpterin-pyrophosphokinase</fullName>
    </alternativeName>
</protein>
<proteinExistence type="inferred from homology"/>
<evidence type="ECO:0000256" key="7">
    <source>
        <dbReference type="ARBA" id="ARBA00022777"/>
    </source>
</evidence>
<evidence type="ECO:0000256" key="1">
    <source>
        <dbReference type="ARBA" id="ARBA00005051"/>
    </source>
</evidence>
<dbReference type="Gene3D" id="3.30.70.560">
    <property type="entry name" value="7,8-Dihydro-6-hydroxymethylpterin-pyrophosphokinase HPPK"/>
    <property type="match status" value="1"/>
</dbReference>
<dbReference type="SUPFAM" id="SSF55083">
    <property type="entry name" value="6-hydroxymethyl-7,8-dihydropterin pyrophosphokinase, HPPK"/>
    <property type="match status" value="1"/>
</dbReference>
<evidence type="ECO:0000256" key="11">
    <source>
        <dbReference type="ARBA" id="ARBA00029766"/>
    </source>
</evidence>
<dbReference type="GO" id="GO:0046656">
    <property type="term" value="P:folic acid biosynthetic process"/>
    <property type="evidence" value="ECO:0007669"/>
    <property type="project" value="UniProtKB-KW"/>
</dbReference>
<comment type="pathway">
    <text evidence="1">Cofactor biosynthesis; tetrahydrofolate biosynthesis; 2-amino-4-hydroxy-6-hydroxymethyl-7,8-dihydropteridine diphosphate from 7,8-dihydroneopterin triphosphate: step 4/4.</text>
</comment>
<keyword evidence="5" id="KW-0808">Transferase</keyword>
<dbReference type="GO" id="GO:0046654">
    <property type="term" value="P:tetrahydrofolate biosynthetic process"/>
    <property type="evidence" value="ECO:0007669"/>
    <property type="project" value="UniProtKB-UniPathway"/>
</dbReference>
<feature type="domain" description="7,8-dihydro-6-hydroxymethylpterin-pyrophosphokinase" evidence="13">
    <location>
        <begin position="5"/>
        <end position="133"/>
    </location>
</feature>
<sequence length="160" mass="18219">MNNIVLALGANCGNELRILKRVIDLLPLYSKITSFIYKSKALLPENAPSSWQSPFFNMAIIGYSDLELNQFFNMIKNLEIAMGRSNKARWSPRVIDIDILLWGNSKVESKILSIPHLQMHHRDFVLLPTCDICSRFIHPTLNKSIADIAANLKEINLIKI</sequence>
<evidence type="ECO:0000256" key="3">
    <source>
        <dbReference type="ARBA" id="ARBA00013253"/>
    </source>
</evidence>
<keyword evidence="15" id="KW-1185">Reference proteome</keyword>
<evidence type="ECO:0000256" key="8">
    <source>
        <dbReference type="ARBA" id="ARBA00022840"/>
    </source>
</evidence>
<comment type="similarity">
    <text evidence="2">Belongs to the HPPK family.</text>
</comment>
<name>A0A8J3HQ07_9RICK</name>
<dbReference type="Pfam" id="PF01288">
    <property type="entry name" value="HPPK"/>
    <property type="match status" value="1"/>
</dbReference>
<dbReference type="EC" id="2.7.6.3" evidence="3"/>
<evidence type="ECO:0000313" key="15">
    <source>
        <dbReference type="Proteomes" id="UP000637906"/>
    </source>
</evidence>
<evidence type="ECO:0000256" key="2">
    <source>
        <dbReference type="ARBA" id="ARBA00005810"/>
    </source>
</evidence>